<dbReference type="GO" id="GO:0006325">
    <property type="term" value="P:chromatin organization"/>
    <property type="evidence" value="ECO:0007669"/>
    <property type="project" value="UniProtKB-KW"/>
</dbReference>
<evidence type="ECO:0000256" key="10">
    <source>
        <dbReference type="RuleBase" id="RU261113"/>
    </source>
</evidence>
<feature type="compositionally biased region" description="Polar residues" evidence="11">
    <location>
        <begin position="132"/>
        <end position="157"/>
    </location>
</feature>
<proteinExistence type="inferred from homology"/>
<keyword evidence="7 10" id="KW-0010">Activator</keyword>
<feature type="region of interest" description="Disordered" evidence="11">
    <location>
        <begin position="62"/>
        <end position="99"/>
    </location>
</feature>
<reference evidence="12 13" key="1">
    <citation type="submission" date="2015-12" db="EMBL/GenBank/DDBJ databases">
        <title>Draft genome sequence of Moniliophthora roreri, the causal agent of frosty pod rot of cacao.</title>
        <authorList>
            <person name="Aime M.C."/>
            <person name="Diaz-Valderrama J.R."/>
            <person name="Kijpornyongpan T."/>
            <person name="Phillips-Mora W."/>
        </authorList>
    </citation>
    <scope>NUCLEOTIDE SEQUENCE [LARGE SCALE GENOMIC DNA]</scope>
    <source>
        <strain evidence="12 13">MCA 2952</strain>
    </source>
</reference>
<comment type="caution">
    <text evidence="12">The sequence shown here is derived from an EMBL/GenBank/DDBJ whole genome shotgun (WGS) entry which is preliminary data.</text>
</comment>
<sequence length="319" mass="33563">MPTKAEKAEKAEKEEVLSALTTRIFCAMLDDIVMDAALQAHNEISRSRAICETCKTRCHAVHVPGPSKPPTASSRAGTPSLNESKPANGTPGTPGSTTAKDGTILLECMHCQRPIASNRFAPHLEKCLGLSSSRRTTNRGTVKSKQASDTGRSNSPASEAGFLSDDNDSKSSKGKMKSKAKRTEEAEFNLKRKRVSPQVSPNKSKKPKASGSPLGRPPKAESPFPSVLGSQSKIPSKLRDSSTAPHLDGASSSSSRSSSPDGATPLAATLSPTFKSKALNGQMVVKRPSPPRPPPPVAFLHGHDDEGDETGSSTDTDSG</sequence>
<dbReference type="GO" id="GO:0003713">
    <property type="term" value="F:transcription coactivator activity"/>
    <property type="evidence" value="ECO:0007669"/>
    <property type="project" value="TreeGrafter"/>
</dbReference>
<feature type="compositionally biased region" description="Polar residues" evidence="11">
    <location>
        <begin position="70"/>
        <end position="99"/>
    </location>
</feature>
<keyword evidence="8" id="KW-0804">Transcription</keyword>
<evidence type="ECO:0000256" key="2">
    <source>
        <dbReference type="ARBA" id="ARBA00022723"/>
    </source>
</evidence>
<feature type="region of interest" description="Disordered" evidence="11">
    <location>
        <begin position="132"/>
        <end position="319"/>
    </location>
</feature>
<keyword evidence="5" id="KW-0156">Chromatin regulator</keyword>
<dbReference type="GO" id="GO:0008270">
    <property type="term" value="F:zinc ion binding"/>
    <property type="evidence" value="ECO:0007669"/>
    <property type="project" value="UniProtKB-KW"/>
</dbReference>
<dbReference type="InterPro" id="IPR013246">
    <property type="entry name" value="SAGA_su_Sgf11"/>
</dbReference>
<evidence type="ECO:0000256" key="6">
    <source>
        <dbReference type="ARBA" id="ARBA00023015"/>
    </source>
</evidence>
<feature type="compositionally biased region" description="Polar residues" evidence="11">
    <location>
        <begin position="310"/>
        <end position="319"/>
    </location>
</feature>
<dbReference type="GO" id="GO:0071819">
    <property type="term" value="C:DUBm complex"/>
    <property type="evidence" value="ECO:0007669"/>
    <property type="project" value="TreeGrafter"/>
</dbReference>
<dbReference type="eggNOG" id="KOG2612">
    <property type="taxonomic scope" value="Eukaryota"/>
</dbReference>
<evidence type="ECO:0000313" key="13">
    <source>
        <dbReference type="Proteomes" id="UP000054988"/>
    </source>
</evidence>
<dbReference type="GO" id="GO:0006357">
    <property type="term" value="P:regulation of transcription by RNA polymerase II"/>
    <property type="evidence" value="ECO:0007669"/>
    <property type="project" value="TreeGrafter"/>
</dbReference>
<dbReference type="EMBL" id="LATX01001501">
    <property type="protein sequence ID" value="KTB41223.1"/>
    <property type="molecule type" value="Genomic_DNA"/>
</dbReference>
<keyword evidence="6" id="KW-0805">Transcription regulation</keyword>
<evidence type="ECO:0000256" key="4">
    <source>
        <dbReference type="ARBA" id="ARBA00022833"/>
    </source>
</evidence>
<dbReference type="InterPro" id="IPR051078">
    <property type="entry name" value="SGF11"/>
</dbReference>
<protein>
    <recommendedName>
        <fullName evidence="10">SAGA-associated factor 11</fullName>
    </recommendedName>
</protein>
<name>A0A0W0FY05_MONRR</name>
<accession>A0A0W0FY05</accession>
<gene>
    <name evidence="12" type="ORF">WG66_6191</name>
</gene>
<dbReference type="Proteomes" id="UP000054988">
    <property type="component" value="Unassembled WGS sequence"/>
</dbReference>
<evidence type="ECO:0000256" key="8">
    <source>
        <dbReference type="ARBA" id="ARBA00023163"/>
    </source>
</evidence>
<dbReference type="PANTHER" id="PTHR46367:SF1">
    <property type="entry name" value="ATAXIN-7-LIKE PROTEIN 3"/>
    <property type="match status" value="1"/>
</dbReference>
<evidence type="ECO:0000256" key="11">
    <source>
        <dbReference type="SAM" id="MobiDB-lite"/>
    </source>
</evidence>
<comment type="subcellular location">
    <subcellularLocation>
        <location evidence="1 10">Nucleus</location>
    </subcellularLocation>
</comment>
<comment type="similarity">
    <text evidence="10">Belongs to the SGF11 family.</text>
</comment>
<dbReference type="PANTHER" id="PTHR46367">
    <property type="entry name" value="ATAXIN-7-LIKE PROTEIN 3"/>
    <property type="match status" value="1"/>
</dbReference>
<evidence type="ECO:0000256" key="3">
    <source>
        <dbReference type="ARBA" id="ARBA00022771"/>
    </source>
</evidence>
<feature type="compositionally biased region" description="Pro residues" evidence="11">
    <location>
        <begin position="288"/>
        <end position="297"/>
    </location>
</feature>
<evidence type="ECO:0000256" key="9">
    <source>
        <dbReference type="ARBA" id="ARBA00023242"/>
    </source>
</evidence>
<keyword evidence="3" id="KW-0863">Zinc-finger</keyword>
<dbReference type="Gene3D" id="3.30.160.60">
    <property type="entry name" value="Classic Zinc Finger"/>
    <property type="match status" value="1"/>
</dbReference>
<dbReference type="GO" id="GO:0000124">
    <property type="term" value="C:SAGA complex"/>
    <property type="evidence" value="ECO:0007669"/>
    <property type="project" value="TreeGrafter"/>
</dbReference>
<feature type="compositionally biased region" description="Basic and acidic residues" evidence="11">
    <location>
        <begin position="181"/>
        <end position="190"/>
    </location>
</feature>
<evidence type="ECO:0000256" key="7">
    <source>
        <dbReference type="ARBA" id="ARBA00023159"/>
    </source>
</evidence>
<evidence type="ECO:0000256" key="5">
    <source>
        <dbReference type="ARBA" id="ARBA00022853"/>
    </source>
</evidence>
<dbReference type="AlphaFoldDB" id="A0A0W0FY05"/>
<organism evidence="12 13">
    <name type="scientific">Moniliophthora roreri</name>
    <name type="common">Frosty pod rot fungus</name>
    <name type="synonym">Monilia roreri</name>
    <dbReference type="NCBI Taxonomy" id="221103"/>
    <lineage>
        <taxon>Eukaryota</taxon>
        <taxon>Fungi</taxon>
        <taxon>Dikarya</taxon>
        <taxon>Basidiomycota</taxon>
        <taxon>Agaricomycotina</taxon>
        <taxon>Agaricomycetes</taxon>
        <taxon>Agaricomycetidae</taxon>
        <taxon>Agaricales</taxon>
        <taxon>Marasmiineae</taxon>
        <taxon>Marasmiaceae</taxon>
        <taxon>Moniliophthora</taxon>
    </lineage>
</organism>
<keyword evidence="4" id="KW-0862">Zinc</keyword>
<evidence type="ECO:0000313" key="12">
    <source>
        <dbReference type="EMBL" id="KTB41223.1"/>
    </source>
</evidence>
<keyword evidence="9" id="KW-0539">Nucleus</keyword>
<dbReference type="Pfam" id="PF08209">
    <property type="entry name" value="Sgf11"/>
    <property type="match status" value="1"/>
</dbReference>
<evidence type="ECO:0000256" key="1">
    <source>
        <dbReference type="ARBA" id="ARBA00004123"/>
    </source>
</evidence>
<keyword evidence="2" id="KW-0479">Metal-binding</keyword>